<dbReference type="EMBL" id="JH687517">
    <property type="protein sequence ID" value="EIM78942.1"/>
    <property type="molecule type" value="Genomic_DNA"/>
</dbReference>
<evidence type="ECO:0000313" key="1">
    <source>
        <dbReference type="EMBL" id="EIM78942.1"/>
    </source>
</evidence>
<sequence length="96" mass="10344">MPAASRFPVELVQLSMKTLDVTDLARAATAFRLSASDDFAEADDVDKASVLGFDTSTELGTRRRSSYCTDLSMGANSLRLQAPRCCIQKLSQAAPI</sequence>
<dbReference type="RefSeq" id="XP_007311959.1">
    <property type="nucleotide sequence ID" value="XM_007311897.1"/>
</dbReference>
<gene>
    <name evidence="1" type="ORF">STEHIDRAFT_164177</name>
</gene>
<protein>
    <submittedName>
        <fullName evidence="1">Uncharacterized protein</fullName>
    </submittedName>
</protein>
<name>R7RX19_STEHR</name>
<evidence type="ECO:0000313" key="2">
    <source>
        <dbReference type="Proteomes" id="UP000053927"/>
    </source>
</evidence>
<dbReference type="Proteomes" id="UP000053927">
    <property type="component" value="Unassembled WGS sequence"/>
</dbReference>
<dbReference type="AlphaFoldDB" id="R7RX19"/>
<proteinExistence type="predicted"/>
<accession>R7RX19</accession>
<keyword evidence="2" id="KW-1185">Reference proteome</keyword>
<organism evidence="1 2">
    <name type="scientific">Stereum hirsutum (strain FP-91666)</name>
    <name type="common">White-rot fungus</name>
    <dbReference type="NCBI Taxonomy" id="721885"/>
    <lineage>
        <taxon>Eukaryota</taxon>
        <taxon>Fungi</taxon>
        <taxon>Dikarya</taxon>
        <taxon>Basidiomycota</taxon>
        <taxon>Agaricomycotina</taxon>
        <taxon>Agaricomycetes</taxon>
        <taxon>Russulales</taxon>
        <taxon>Stereaceae</taxon>
        <taxon>Stereum</taxon>
    </lineage>
</organism>
<dbReference type="KEGG" id="shs:STEHIDRAFT_164177"/>
<dbReference type="GeneID" id="18802573"/>
<reference evidence="2" key="1">
    <citation type="journal article" date="2012" name="Science">
        <title>The Paleozoic origin of enzymatic lignin decomposition reconstructed from 31 fungal genomes.</title>
        <authorList>
            <person name="Floudas D."/>
            <person name="Binder M."/>
            <person name="Riley R."/>
            <person name="Barry K."/>
            <person name="Blanchette R.A."/>
            <person name="Henrissat B."/>
            <person name="Martinez A.T."/>
            <person name="Otillar R."/>
            <person name="Spatafora J.W."/>
            <person name="Yadav J.S."/>
            <person name="Aerts A."/>
            <person name="Benoit I."/>
            <person name="Boyd A."/>
            <person name="Carlson A."/>
            <person name="Copeland A."/>
            <person name="Coutinho P.M."/>
            <person name="de Vries R.P."/>
            <person name="Ferreira P."/>
            <person name="Findley K."/>
            <person name="Foster B."/>
            <person name="Gaskell J."/>
            <person name="Glotzer D."/>
            <person name="Gorecki P."/>
            <person name="Heitman J."/>
            <person name="Hesse C."/>
            <person name="Hori C."/>
            <person name="Igarashi K."/>
            <person name="Jurgens J.A."/>
            <person name="Kallen N."/>
            <person name="Kersten P."/>
            <person name="Kohler A."/>
            <person name="Kuees U."/>
            <person name="Kumar T.K.A."/>
            <person name="Kuo A."/>
            <person name="LaButti K."/>
            <person name="Larrondo L.F."/>
            <person name="Lindquist E."/>
            <person name="Ling A."/>
            <person name="Lombard V."/>
            <person name="Lucas S."/>
            <person name="Lundell T."/>
            <person name="Martin R."/>
            <person name="McLaughlin D.J."/>
            <person name="Morgenstern I."/>
            <person name="Morin E."/>
            <person name="Murat C."/>
            <person name="Nagy L.G."/>
            <person name="Nolan M."/>
            <person name="Ohm R.A."/>
            <person name="Patyshakuliyeva A."/>
            <person name="Rokas A."/>
            <person name="Ruiz-Duenas F.J."/>
            <person name="Sabat G."/>
            <person name="Salamov A."/>
            <person name="Samejima M."/>
            <person name="Schmutz J."/>
            <person name="Slot J.C."/>
            <person name="St John F."/>
            <person name="Stenlid J."/>
            <person name="Sun H."/>
            <person name="Sun S."/>
            <person name="Syed K."/>
            <person name="Tsang A."/>
            <person name="Wiebenga A."/>
            <person name="Young D."/>
            <person name="Pisabarro A."/>
            <person name="Eastwood D.C."/>
            <person name="Martin F."/>
            <person name="Cullen D."/>
            <person name="Grigoriev I.V."/>
            <person name="Hibbett D.S."/>
        </authorList>
    </citation>
    <scope>NUCLEOTIDE SEQUENCE [LARGE SCALE GENOMIC DNA]</scope>
    <source>
        <strain evidence="2">FP-91666</strain>
    </source>
</reference>